<evidence type="ECO:0000259" key="5">
    <source>
        <dbReference type="Pfam" id="PF01212"/>
    </source>
</evidence>
<evidence type="ECO:0000313" key="6">
    <source>
        <dbReference type="EMBL" id="MDI2590214.1"/>
    </source>
</evidence>
<dbReference type="Pfam" id="PF01212">
    <property type="entry name" value="Beta_elim_lyase"/>
    <property type="match status" value="1"/>
</dbReference>
<dbReference type="Gene3D" id="3.90.1150.10">
    <property type="entry name" value="Aspartate Aminotransferase, domain 1"/>
    <property type="match status" value="1"/>
</dbReference>
<evidence type="ECO:0000256" key="3">
    <source>
        <dbReference type="ARBA" id="ARBA00011881"/>
    </source>
</evidence>
<comment type="subunit">
    <text evidence="3">Homotetramer.</text>
</comment>
<dbReference type="PANTHER" id="PTHR32325:SF4">
    <property type="entry name" value="TRYPTOPHANASE"/>
    <property type="match status" value="1"/>
</dbReference>
<evidence type="ECO:0000256" key="1">
    <source>
        <dbReference type="ARBA" id="ARBA00001933"/>
    </source>
</evidence>
<dbReference type="InterPro" id="IPR001597">
    <property type="entry name" value="ArAA_b-elim_lyase/Thr_aldolase"/>
</dbReference>
<dbReference type="InterPro" id="IPR015421">
    <property type="entry name" value="PyrdxlP-dep_Trfase_major"/>
</dbReference>
<gene>
    <name evidence="6" type="ORF">POF45_02050</name>
</gene>
<dbReference type="SUPFAM" id="SSF53383">
    <property type="entry name" value="PLP-dependent transferases"/>
    <property type="match status" value="1"/>
</dbReference>
<dbReference type="InterPro" id="IPR015422">
    <property type="entry name" value="PyrdxlP-dep_Trfase_small"/>
</dbReference>
<keyword evidence="7" id="KW-1185">Reference proteome</keyword>
<protein>
    <submittedName>
        <fullName evidence="6">Beta-eliminating lyase-related protein</fullName>
    </submittedName>
</protein>
<name>A0ABT6QH53_9PSED</name>
<organism evidence="6 7">
    <name type="scientific">Pseudomonas fungipugnans</name>
    <dbReference type="NCBI Taxonomy" id="3024217"/>
    <lineage>
        <taxon>Bacteria</taxon>
        <taxon>Pseudomonadati</taxon>
        <taxon>Pseudomonadota</taxon>
        <taxon>Gammaproteobacteria</taxon>
        <taxon>Pseudomonadales</taxon>
        <taxon>Pseudomonadaceae</taxon>
        <taxon>Pseudomonas</taxon>
    </lineage>
</organism>
<sequence>MNGVGDSPQTRRSILAQAGFNLDLVPACRVADDYQTDSLMNVTVSAQPLPDGDDGLDTRLSQSFNALFGMPLVIAVAQGRMAEAILSNALVVPGDRVPGSLPFPTMQAHLQRNGAVSVPVAAANAQPDSALFCGDIDVVALERVITQVGQRVPYLLLEACTNAIGGHPLSVENLRAIREVADRHEIPVFLDATRIFSNASLIRQRAPGWQEQSVEAIVLELCALADGLLLSATKEFPCSIGGFLATRNRDVFQRCLDQTLLFGAGLDVSAKRRLVVAMSDAQGLVDGVAERLQRVRKFQALLGTDCQATQPSAAHGVFLNGGGALEAIPGHLHPARAFLNHLYVKYGIRGALNPGASVESGEALIRFAVPIVGKSDNDVETAARCIRAALAEADEFVALEEVSRPVGVSGALMATYRPVESIGS</sequence>
<evidence type="ECO:0000313" key="7">
    <source>
        <dbReference type="Proteomes" id="UP001159100"/>
    </source>
</evidence>
<comment type="cofactor">
    <cofactor evidence="1">
        <name>pyridoxal 5'-phosphate</name>
        <dbReference type="ChEBI" id="CHEBI:597326"/>
    </cofactor>
</comment>
<dbReference type="PANTHER" id="PTHR32325">
    <property type="entry name" value="BETA-ELIMINATING LYASE-LIKE PROTEIN-RELATED"/>
    <property type="match status" value="1"/>
</dbReference>
<dbReference type="Proteomes" id="UP001159100">
    <property type="component" value="Unassembled WGS sequence"/>
</dbReference>
<dbReference type="Gene3D" id="3.40.640.10">
    <property type="entry name" value="Type I PLP-dependent aspartate aminotransferase-like (Major domain)"/>
    <property type="match status" value="1"/>
</dbReference>
<accession>A0ABT6QH53</accession>
<feature type="domain" description="Aromatic amino acid beta-eliminating lyase/threonine aldolase" evidence="5">
    <location>
        <begin position="54"/>
        <end position="277"/>
    </location>
</feature>
<evidence type="ECO:0000256" key="2">
    <source>
        <dbReference type="ARBA" id="ARBA00009721"/>
    </source>
</evidence>
<comment type="caution">
    <text evidence="6">The sequence shown here is derived from an EMBL/GenBank/DDBJ whole genome shotgun (WGS) entry which is preliminary data.</text>
</comment>
<keyword evidence="4" id="KW-0663">Pyridoxal phosphate</keyword>
<reference evidence="6 7" key="1">
    <citation type="submission" date="2023-02" db="EMBL/GenBank/DDBJ databases">
        <title>Pseudomonas chrutzelriedensis sp. nov., a potently antifungal strain isolated from moss.</title>
        <authorList>
            <person name="Schnyder A."/>
            <person name="Kalawong R."/>
            <person name="Eberl L."/>
            <person name="Agnoli K."/>
        </authorList>
    </citation>
    <scope>NUCLEOTIDE SEQUENCE [LARGE SCALE GENOMIC DNA]</scope>
    <source>
        <strain evidence="6 7">681</strain>
    </source>
</reference>
<dbReference type="InterPro" id="IPR015424">
    <property type="entry name" value="PyrdxlP-dep_Trfase"/>
</dbReference>
<dbReference type="GO" id="GO:0016829">
    <property type="term" value="F:lyase activity"/>
    <property type="evidence" value="ECO:0007669"/>
    <property type="project" value="UniProtKB-KW"/>
</dbReference>
<evidence type="ECO:0000256" key="4">
    <source>
        <dbReference type="ARBA" id="ARBA00022898"/>
    </source>
</evidence>
<comment type="similarity">
    <text evidence="2">Belongs to the beta-eliminating lyase family.</text>
</comment>
<dbReference type="EMBL" id="JARBWL010000001">
    <property type="protein sequence ID" value="MDI2590214.1"/>
    <property type="molecule type" value="Genomic_DNA"/>
</dbReference>
<proteinExistence type="inferred from homology"/>
<keyword evidence="6" id="KW-0456">Lyase</keyword>
<dbReference type="RefSeq" id="WP_282314923.1">
    <property type="nucleotide sequence ID" value="NZ_JARBWL010000001.1"/>
</dbReference>